<dbReference type="InterPro" id="IPR038078">
    <property type="entry name" value="PhoU-like_sf"/>
</dbReference>
<sequence length="266" mass="30961">MYTRRLVKAGQTSHTISLPKEWISKNNLQKGDTVYIHPKSDNELLVSIEKTIKKPDKKKITINIEGKDIDTIQRDITSAYLNNYNTITLFGEDITSKTKAIRKILHDFVALEISEQTSMRIIAKDLLNLQEISLYKTINRMDLIIRTMIDDTIKTFEGQKLQQSIRFRDYDVNRLYFLASRLLKGSLKNNELAKHLELDRGEVLSHWYLIVNLENLADYIKNISEISKTKTHKSKGFSCEDKKIKDIVLSLQQNYLDVMKARHNDD</sequence>
<dbReference type="SUPFAM" id="SSF109755">
    <property type="entry name" value="PhoU-like"/>
    <property type="match status" value="1"/>
</dbReference>
<evidence type="ECO:0000313" key="3">
    <source>
        <dbReference type="EMBL" id="GAF82218.1"/>
    </source>
</evidence>
<evidence type="ECO:0008006" key="4">
    <source>
        <dbReference type="Google" id="ProtNLM"/>
    </source>
</evidence>
<dbReference type="EMBL" id="BARS01002169">
    <property type="protein sequence ID" value="GAF82218.1"/>
    <property type="molecule type" value="Genomic_DNA"/>
</dbReference>
<dbReference type="InterPro" id="IPR028366">
    <property type="entry name" value="PhoU"/>
</dbReference>
<dbReference type="PANTHER" id="PTHR42930">
    <property type="entry name" value="PHOSPHATE-SPECIFIC TRANSPORT SYSTEM ACCESSORY PROTEIN PHOU"/>
    <property type="match status" value="1"/>
</dbReference>
<dbReference type="Pfam" id="PF01895">
    <property type="entry name" value="PhoU"/>
    <property type="match status" value="1"/>
</dbReference>
<organism evidence="3">
    <name type="scientific">marine sediment metagenome</name>
    <dbReference type="NCBI Taxonomy" id="412755"/>
    <lineage>
        <taxon>unclassified sequences</taxon>
        <taxon>metagenomes</taxon>
        <taxon>ecological metagenomes</taxon>
    </lineage>
</organism>
<feature type="domain" description="SpoVT-AbrB" evidence="2">
    <location>
        <begin position="15"/>
        <end position="46"/>
    </location>
</feature>
<dbReference type="GO" id="GO:0030643">
    <property type="term" value="P:intracellular phosphate ion homeostasis"/>
    <property type="evidence" value="ECO:0007669"/>
    <property type="project" value="InterPro"/>
</dbReference>
<dbReference type="InterPro" id="IPR007159">
    <property type="entry name" value="SpoVT-AbrB_dom"/>
</dbReference>
<gene>
    <name evidence="3" type="ORF">S01H1_04069</name>
</gene>
<feature type="domain" description="PhoU" evidence="1">
    <location>
        <begin position="138"/>
        <end position="226"/>
    </location>
</feature>
<dbReference type="Gene3D" id="1.20.58.220">
    <property type="entry name" value="Phosphate transport system protein phou homolog 2, domain 2"/>
    <property type="match status" value="1"/>
</dbReference>
<dbReference type="PANTHER" id="PTHR42930:SF3">
    <property type="entry name" value="PHOSPHATE-SPECIFIC TRANSPORT SYSTEM ACCESSORY PROTEIN PHOU"/>
    <property type="match status" value="1"/>
</dbReference>
<feature type="non-terminal residue" evidence="3">
    <location>
        <position position="266"/>
    </location>
</feature>
<reference evidence="3" key="1">
    <citation type="journal article" date="2014" name="Front. Microbiol.">
        <title>High frequency of phylogenetically diverse reductive dehalogenase-homologous genes in deep subseafloor sedimentary metagenomes.</title>
        <authorList>
            <person name="Kawai M."/>
            <person name="Futagami T."/>
            <person name="Toyoda A."/>
            <person name="Takaki Y."/>
            <person name="Nishi S."/>
            <person name="Hori S."/>
            <person name="Arai W."/>
            <person name="Tsubouchi T."/>
            <person name="Morono Y."/>
            <person name="Uchiyama I."/>
            <person name="Ito T."/>
            <person name="Fujiyama A."/>
            <person name="Inagaki F."/>
            <person name="Takami H."/>
        </authorList>
    </citation>
    <scope>NUCLEOTIDE SEQUENCE</scope>
    <source>
        <strain evidence="3">Expedition CK06-06</strain>
    </source>
</reference>
<dbReference type="AlphaFoldDB" id="X0SMA6"/>
<dbReference type="Pfam" id="PF04014">
    <property type="entry name" value="MazE_antitoxin"/>
    <property type="match status" value="1"/>
</dbReference>
<proteinExistence type="predicted"/>
<evidence type="ECO:0000259" key="2">
    <source>
        <dbReference type="Pfam" id="PF04014"/>
    </source>
</evidence>
<name>X0SMA6_9ZZZZ</name>
<accession>X0SMA6</accession>
<evidence type="ECO:0000259" key="1">
    <source>
        <dbReference type="Pfam" id="PF01895"/>
    </source>
</evidence>
<dbReference type="GO" id="GO:0045936">
    <property type="term" value="P:negative regulation of phosphate metabolic process"/>
    <property type="evidence" value="ECO:0007669"/>
    <property type="project" value="InterPro"/>
</dbReference>
<dbReference type="InterPro" id="IPR026022">
    <property type="entry name" value="PhoU_dom"/>
</dbReference>
<dbReference type="GO" id="GO:0003677">
    <property type="term" value="F:DNA binding"/>
    <property type="evidence" value="ECO:0007669"/>
    <property type="project" value="InterPro"/>
</dbReference>
<protein>
    <recommendedName>
        <fullName evidence="4">SpoVT-AbrB domain-containing protein</fullName>
    </recommendedName>
</protein>
<comment type="caution">
    <text evidence="3">The sequence shown here is derived from an EMBL/GenBank/DDBJ whole genome shotgun (WGS) entry which is preliminary data.</text>
</comment>